<keyword evidence="3" id="KW-1185">Reference proteome</keyword>
<dbReference type="PANTHER" id="PTHR13906">
    <property type="entry name" value="PORCUPINE"/>
    <property type="match status" value="1"/>
</dbReference>
<name>A0A8J5N3Q0_HOMAM</name>
<keyword evidence="1" id="KW-0812">Transmembrane</keyword>
<evidence type="ECO:0000256" key="1">
    <source>
        <dbReference type="SAM" id="Phobius"/>
    </source>
</evidence>
<gene>
    <name evidence="2" type="primary">PORCN-L</name>
    <name evidence="2" type="ORF">Hamer_G007034</name>
</gene>
<dbReference type="InterPro" id="IPR049941">
    <property type="entry name" value="LPLAT_7/PORCN-like"/>
</dbReference>
<accession>A0A8J5N3Q0</accession>
<dbReference type="PANTHER" id="PTHR13906:SF12">
    <property type="entry name" value="PROTEIN-SERINE O-PALMITOLEOYLTRANSFERASE PORCUPINE"/>
    <property type="match status" value="1"/>
</dbReference>
<dbReference type="GO" id="GO:0017147">
    <property type="term" value="F:Wnt-protein binding"/>
    <property type="evidence" value="ECO:0007669"/>
    <property type="project" value="TreeGrafter"/>
</dbReference>
<keyword evidence="1" id="KW-0472">Membrane</keyword>
<reference evidence="2" key="1">
    <citation type="journal article" date="2021" name="Sci. Adv.">
        <title>The American lobster genome reveals insights on longevity, neural, and immune adaptations.</title>
        <authorList>
            <person name="Polinski J.M."/>
            <person name="Zimin A.V."/>
            <person name="Clark K.F."/>
            <person name="Kohn A.B."/>
            <person name="Sadowski N."/>
            <person name="Timp W."/>
            <person name="Ptitsyn A."/>
            <person name="Khanna P."/>
            <person name="Romanova D.Y."/>
            <person name="Williams P."/>
            <person name="Greenwood S.J."/>
            <person name="Moroz L.L."/>
            <person name="Walt D.R."/>
            <person name="Bodnar A.G."/>
        </authorList>
    </citation>
    <scope>NUCLEOTIDE SEQUENCE</scope>
    <source>
        <strain evidence="2">GMGI-L3</strain>
    </source>
</reference>
<dbReference type="GO" id="GO:0016020">
    <property type="term" value="C:membrane"/>
    <property type="evidence" value="ECO:0007669"/>
    <property type="project" value="TreeGrafter"/>
</dbReference>
<feature type="transmembrane region" description="Helical" evidence="1">
    <location>
        <begin position="221"/>
        <end position="243"/>
    </location>
</feature>
<dbReference type="EMBL" id="JAHLQT010010484">
    <property type="protein sequence ID" value="KAG7172792.1"/>
    <property type="molecule type" value="Genomic_DNA"/>
</dbReference>
<organism evidence="2 3">
    <name type="scientific">Homarus americanus</name>
    <name type="common">American lobster</name>
    <dbReference type="NCBI Taxonomy" id="6706"/>
    <lineage>
        <taxon>Eukaryota</taxon>
        <taxon>Metazoa</taxon>
        <taxon>Ecdysozoa</taxon>
        <taxon>Arthropoda</taxon>
        <taxon>Crustacea</taxon>
        <taxon>Multicrustacea</taxon>
        <taxon>Malacostraca</taxon>
        <taxon>Eumalacostraca</taxon>
        <taxon>Eucarida</taxon>
        <taxon>Decapoda</taxon>
        <taxon>Pleocyemata</taxon>
        <taxon>Astacidea</taxon>
        <taxon>Nephropoidea</taxon>
        <taxon>Nephropidae</taxon>
        <taxon>Homarus</taxon>
    </lineage>
</organism>
<evidence type="ECO:0000313" key="2">
    <source>
        <dbReference type="EMBL" id="KAG7172792.1"/>
    </source>
</evidence>
<dbReference type="GO" id="GO:0005783">
    <property type="term" value="C:endoplasmic reticulum"/>
    <property type="evidence" value="ECO:0007669"/>
    <property type="project" value="TreeGrafter"/>
</dbReference>
<dbReference type="GO" id="GO:0061355">
    <property type="term" value="P:Wnt protein secretion"/>
    <property type="evidence" value="ECO:0007669"/>
    <property type="project" value="TreeGrafter"/>
</dbReference>
<dbReference type="GO" id="GO:0030258">
    <property type="term" value="P:lipid modification"/>
    <property type="evidence" value="ECO:0007669"/>
    <property type="project" value="TreeGrafter"/>
</dbReference>
<keyword evidence="1" id="KW-1133">Transmembrane helix</keyword>
<feature type="transmembrane region" description="Helical" evidence="1">
    <location>
        <begin position="263"/>
        <end position="286"/>
    </location>
</feature>
<sequence>MAELSYEEYEYDYDQDADGMEYVDYYDEDVYELPEGNSWEQEEEEEVASQFTLSELYEYCVVPTVSDSSRHLYNLLVWSAVFLLMTRVVRPPAWLVHLASAACGCVVAWDMFGLRTGYMACLAGVGGLALVLSHFGFGELWWADPVDWHSIRGPQMILLMKMVSVGYDLDSAALYSPPNPLAMAGYLMNPGTVVFGPWLSFSSYQKVLQPLSWNVWMVPAVLVRLATCVIFLLVSTCYTSWVLPDSLSRWGIAYRDALSFRFSHYFVSYLSEVSALLAGLDVGRVARPHQVEMPRSLVEVVISWNTARNHLGIFCALLFTYSMSSLFHGLNFQLAAVLLSLGFYTFVEYSLRAKLASVFNACILARACPDNCSHKLKAWSWFSLSTNLVFGALTVFHLAYLGIMFDSSSQQQEEGYSMSHTLNKWSSLNYASHWVMFVCYVMYSVI</sequence>
<feature type="transmembrane region" description="Helical" evidence="1">
    <location>
        <begin position="384"/>
        <end position="405"/>
    </location>
</feature>
<feature type="transmembrane region" description="Helical" evidence="1">
    <location>
        <begin position="119"/>
        <end position="137"/>
    </location>
</feature>
<protein>
    <submittedName>
        <fullName evidence="2">Serine O-palmitoleoyltransferase porcupine-like</fullName>
    </submittedName>
</protein>
<feature type="transmembrane region" description="Helical" evidence="1">
    <location>
        <begin position="181"/>
        <end position="201"/>
    </location>
</feature>
<proteinExistence type="predicted"/>
<comment type="caution">
    <text evidence="2">The sequence shown here is derived from an EMBL/GenBank/DDBJ whole genome shotgun (WGS) entry which is preliminary data.</text>
</comment>
<feature type="transmembrane region" description="Helical" evidence="1">
    <location>
        <begin position="330"/>
        <end position="347"/>
    </location>
</feature>
<dbReference type="Proteomes" id="UP000747542">
    <property type="component" value="Unassembled WGS sequence"/>
</dbReference>
<dbReference type="GO" id="GO:1990698">
    <property type="term" value="F:palmitoleoyltransferase activity"/>
    <property type="evidence" value="ECO:0007669"/>
    <property type="project" value="TreeGrafter"/>
</dbReference>
<feature type="transmembrane region" description="Helical" evidence="1">
    <location>
        <begin position="94"/>
        <end position="112"/>
    </location>
</feature>
<dbReference type="AlphaFoldDB" id="A0A8J5N3Q0"/>
<evidence type="ECO:0000313" key="3">
    <source>
        <dbReference type="Proteomes" id="UP000747542"/>
    </source>
</evidence>